<proteinExistence type="predicted"/>
<name>H2XXI5_CIOIN</name>
<dbReference type="Ensembl" id="ENSCINT00000030244.1">
    <property type="protein sequence ID" value="ENSCINP00000034369.1"/>
    <property type="gene ID" value="ENSCING00000022462.1"/>
</dbReference>
<reference evidence="1" key="3">
    <citation type="submission" date="2025-08" db="UniProtKB">
        <authorList>
            <consortium name="Ensembl"/>
        </authorList>
    </citation>
    <scope>IDENTIFICATION</scope>
</reference>
<reference evidence="2" key="1">
    <citation type="journal article" date="2002" name="Science">
        <title>The draft genome of Ciona intestinalis: insights into chordate and vertebrate origins.</title>
        <authorList>
            <person name="Dehal P."/>
            <person name="Satou Y."/>
            <person name="Campbell R.K."/>
            <person name="Chapman J."/>
            <person name="Degnan B."/>
            <person name="De Tomaso A."/>
            <person name="Davidson B."/>
            <person name="Di Gregorio A."/>
            <person name="Gelpke M."/>
            <person name="Goodstein D.M."/>
            <person name="Harafuji N."/>
            <person name="Hastings K.E."/>
            <person name="Ho I."/>
            <person name="Hotta K."/>
            <person name="Huang W."/>
            <person name="Kawashima T."/>
            <person name="Lemaire P."/>
            <person name="Martinez D."/>
            <person name="Meinertzhagen I.A."/>
            <person name="Necula S."/>
            <person name="Nonaka M."/>
            <person name="Putnam N."/>
            <person name="Rash S."/>
            <person name="Saiga H."/>
            <person name="Satake M."/>
            <person name="Terry A."/>
            <person name="Yamada L."/>
            <person name="Wang H.G."/>
            <person name="Awazu S."/>
            <person name="Azumi K."/>
            <person name="Boore J."/>
            <person name="Branno M."/>
            <person name="Chin-Bow S."/>
            <person name="DeSantis R."/>
            <person name="Doyle S."/>
            <person name="Francino P."/>
            <person name="Keys D.N."/>
            <person name="Haga S."/>
            <person name="Hayashi H."/>
            <person name="Hino K."/>
            <person name="Imai K.S."/>
            <person name="Inaba K."/>
            <person name="Kano S."/>
            <person name="Kobayashi K."/>
            <person name="Kobayashi M."/>
            <person name="Lee B.I."/>
            <person name="Makabe K.W."/>
            <person name="Manohar C."/>
            <person name="Matassi G."/>
            <person name="Medina M."/>
            <person name="Mochizuki Y."/>
            <person name="Mount S."/>
            <person name="Morishita T."/>
            <person name="Miura S."/>
            <person name="Nakayama A."/>
            <person name="Nishizaka S."/>
            <person name="Nomoto H."/>
            <person name="Ohta F."/>
            <person name="Oishi K."/>
            <person name="Rigoutsos I."/>
            <person name="Sano M."/>
            <person name="Sasaki A."/>
            <person name="Sasakura Y."/>
            <person name="Shoguchi E."/>
            <person name="Shin-i T."/>
            <person name="Spagnuolo A."/>
            <person name="Stainier D."/>
            <person name="Suzuki M.M."/>
            <person name="Tassy O."/>
            <person name="Takatori N."/>
            <person name="Tokuoka M."/>
            <person name="Yagi K."/>
            <person name="Yoshizaki F."/>
            <person name="Wada S."/>
            <person name="Zhang C."/>
            <person name="Hyatt P.D."/>
            <person name="Larimer F."/>
            <person name="Detter C."/>
            <person name="Doggett N."/>
            <person name="Glavina T."/>
            <person name="Hawkins T."/>
            <person name="Richardson P."/>
            <person name="Lucas S."/>
            <person name="Kohara Y."/>
            <person name="Levine M."/>
            <person name="Satoh N."/>
            <person name="Rokhsar D.S."/>
        </authorList>
    </citation>
    <scope>NUCLEOTIDE SEQUENCE [LARGE SCALE GENOMIC DNA]</scope>
</reference>
<dbReference type="InParanoid" id="H2XXI5"/>
<dbReference type="EMBL" id="EAAA01002831">
    <property type="status" value="NOT_ANNOTATED_CDS"/>
    <property type="molecule type" value="Genomic_DNA"/>
</dbReference>
<dbReference type="AlphaFoldDB" id="H2XXI5"/>
<protein>
    <submittedName>
        <fullName evidence="1">Uncharacterized protein</fullName>
    </submittedName>
</protein>
<accession>H2XXI5</accession>
<reference evidence="1" key="2">
    <citation type="journal article" date="2008" name="Genome Biol.">
        <title>Improved genome assembly and evidence-based global gene model set for the chordate Ciona intestinalis: new insight into intron and operon populations.</title>
        <authorList>
            <person name="Satou Y."/>
            <person name="Mineta K."/>
            <person name="Ogasawara M."/>
            <person name="Sasakura Y."/>
            <person name="Shoguchi E."/>
            <person name="Ueno K."/>
            <person name="Yamada L."/>
            <person name="Matsumoto J."/>
            <person name="Wasserscheid J."/>
            <person name="Dewar K."/>
            <person name="Wiley G.B."/>
            <person name="Macmil S.L."/>
            <person name="Roe B.A."/>
            <person name="Zeller R.W."/>
            <person name="Hastings K.E."/>
            <person name="Lemaire P."/>
            <person name="Lindquist E."/>
            <person name="Endo T."/>
            <person name="Hotta K."/>
            <person name="Inaba K."/>
        </authorList>
    </citation>
    <scope>NUCLEOTIDE SEQUENCE [LARGE SCALE GENOMIC DNA]</scope>
    <source>
        <strain evidence="1">wild type</strain>
    </source>
</reference>
<reference evidence="1" key="4">
    <citation type="submission" date="2025-09" db="UniProtKB">
        <authorList>
            <consortium name="Ensembl"/>
        </authorList>
    </citation>
    <scope>IDENTIFICATION</scope>
</reference>
<keyword evidence="2" id="KW-1185">Reference proteome</keyword>
<evidence type="ECO:0000313" key="2">
    <source>
        <dbReference type="Proteomes" id="UP000008144"/>
    </source>
</evidence>
<dbReference type="Proteomes" id="UP000008144">
    <property type="component" value="Chromosome 9"/>
</dbReference>
<evidence type="ECO:0000313" key="1">
    <source>
        <dbReference type="Ensembl" id="ENSCINP00000034369.1"/>
    </source>
</evidence>
<dbReference type="HOGENOM" id="CLU_2921910_0_0_1"/>
<sequence length="61" mass="6813">MLCPATPHFITWYSPDPLKSFVFGAVGLKRVGKRSEDLDGVDEDAPKREELKEGCCWADEA</sequence>
<organism evidence="1 2">
    <name type="scientific">Ciona intestinalis</name>
    <name type="common">Transparent sea squirt</name>
    <name type="synonym">Ascidia intestinalis</name>
    <dbReference type="NCBI Taxonomy" id="7719"/>
    <lineage>
        <taxon>Eukaryota</taxon>
        <taxon>Metazoa</taxon>
        <taxon>Chordata</taxon>
        <taxon>Tunicata</taxon>
        <taxon>Ascidiacea</taxon>
        <taxon>Phlebobranchia</taxon>
        <taxon>Cionidae</taxon>
        <taxon>Ciona</taxon>
    </lineage>
</organism>